<organism evidence="2 3">
    <name type="scientific">Kingdonia uniflora</name>
    <dbReference type="NCBI Taxonomy" id="39325"/>
    <lineage>
        <taxon>Eukaryota</taxon>
        <taxon>Viridiplantae</taxon>
        <taxon>Streptophyta</taxon>
        <taxon>Embryophyta</taxon>
        <taxon>Tracheophyta</taxon>
        <taxon>Spermatophyta</taxon>
        <taxon>Magnoliopsida</taxon>
        <taxon>Ranunculales</taxon>
        <taxon>Circaeasteraceae</taxon>
        <taxon>Kingdonia</taxon>
    </lineage>
</organism>
<dbReference type="OrthoDB" id="1928976at2759"/>
<gene>
    <name evidence="2" type="ORF">GIB67_037992</name>
</gene>
<evidence type="ECO:0000256" key="1">
    <source>
        <dbReference type="SAM" id="Coils"/>
    </source>
</evidence>
<comment type="caution">
    <text evidence="2">The sequence shown here is derived from an EMBL/GenBank/DDBJ whole genome shotgun (WGS) entry which is preliminary data.</text>
</comment>
<dbReference type="EMBL" id="JACGCM010002284">
    <property type="protein sequence ID" value="KAF6142024.1"/>
    <property type="molecule type" value="Genomic_DNA"/>
</dbReference>
<dbReference type="Proteomes" id="UP000541444">
    <property type="component" value="Unassembled WGS sequence"/>
</dbReference>
<accession>A0A7J7LHN4</accession>
<reference evidence="2 3" key="1">
    <citation type="journal article" date="2020" name="IScience">
        <title>Genome Sequencing of the Endangered Kingdonia uniflora (Circaeasteraceae, Ranunculales) Reveals Potential Mechanisms of Evolutionary Specialization.</title>
        <authorList>
            <person name="Sun Y."/>
            <person name="Deng T."/>
            <person name="Zhang A."/>
            <person name="Moore M.J."/>
            <person name="Landis J.B."/>
            <person name="Lin N."/>
            <person name="Zhang H."/>
            <person name="Zhang X."/>
            <person name="Huang J."/>
            <person name="Zhang X."/>
            <person name="Sun H."/>
            <person name="Wang H."/>
        </authorList>
    </citation>
    <scope>NUCLEOTIDE SEQUENCE [LARGE SCALE GENOMIC DNA]</scope>
    <source>
        <strain evidence="2">TB1705</strain>
        <tissue evidence="2">Leaf</tissue>
    </source>
</reference>
<dbReference type="AlphaFoldDB" id="A0A7J7LHN4"/>
<keyword evidence="3" id="KW-1185">Reference proteome</keyword>
<proteinExistence type="predicted"/>
<name>A0A7J7LHN4_9MAGN</name>
<evidence type="ECO:0000313" key="2">
    <source>
        <dbReference type="EMBL" id="KAF6142024.1"/>
    </source>
</evidence>
<protein>
    <submittedName>
        <fullName evidence="2">Uncharacterized protein</fullName>
    </submittedName>
</protein>
<keyword evidence="1" id="KW-0175">Coiled coil</keyword>
<feature type="coiled-coil region" evidence="1">
    <location>
        <begin position="170"/>
        <end position="305"/>
    </location>
</feature>
<sequence length="305" mass="35277">MVAPITNIEGNNEVHKNTLLGVHIPPLHNTKYRQAYEVLKEESSLNGQNVNVRAHLYYSSRADRRCYNLPSTDEIAMLKKKVLEEDEETEGVVIGIVDGQDGVSPQTMRDNQGDDNECPELENEKVELELDRSRKDDARQCNQEFTENFDKKIEANEDRYDQYVKVHFKFVEATQTIVDLTRQIEEKDAEIEKGQKELEELKALERLEETLNRSVAGLKNDLIKKINIQEKIQTDLANSMSELERLKKRLVDKVNKLKRAQDNLSSSEVVVDQLSTVLLAKDMEFRMVQIKYNELNERVVQLKAE</sequence>
<evidence type="ECO:0000313" key="3">
    <source>
        <dbReference type="Proteomes" id="UP000541444"/>
    </source>
</evidence>